<dbReference type="GO" id="GO:0045892">
    <property type="term" value="P:negative regulation of DNA-templated transcription"/>
    <property type="evidence" value="ECO:0007669"/>
    <property type="project" value="EnsemblPlants"/>
</dbReference>
<reference evidence="8" key="1">
    <citation type="journal article" date="2017" name="Cell">
        <title>Insights into land plant evolution garnered from the Marchantia polymorpha genome.</title>
        <authorList>
            <person name="Bowman J.L."/>
            <person name="Kohchi T."/>
            <person name="Yamato K.T."/>
            <person name="Jenkins J."/>
            <person name="Shu S."/>
            <person name="Ishizaki K."/>
            <person name="Yamaoka S."/>
            <person name="Nishihama R."/>
            <person name="Nakamura Y."/>
            <person name="Berger F."/>
            <person name="Adam C."/>
            <person name="Aki S.S."/>
            <person name="Althoff F."/>
            <person name="Araki T."/>
            <person name="Arteaga-Vazquez M.A."/>
            <person name="Balasubrmanian S."/>
            <person name="Barry K."/>
            <person name="Bauer D."/>
            <person name="Boehm C.R."/>
            <person name="Briginshaw L."/>
            <person name="Caballero-Perez J."/>
            <person name="Catarino B."/>
            <person name="Chen F."/>
            <person name="Chiyoda S."/>
            <person name="Chovatia M."/>
            <person name="Davies K.M."/>
            <person name="Delmans M."/>
            <person name="Demura T."/>
            <person name="Dierschke T."/>
            <person name="Dolan L."/>
            <person name="Dorantes-Acosta A.E."/>
            <person name="Eklund D.M."/>
            <person name="Florent S.N."/>
            <person name="Flores-Sandoval E."/>
            <person name="Fujiyama A."/>
            <person name="Fukuzawa H."/>
            <person name="Galik B."/>
            <person name="Grimanelli D."/>
            <person name="Grimwood J."/>
            <person name="Grossniklaus U."/>
            <person name="Hamada T."/>
            <person name="Haseloff J."/>
            <person name="Hetherington A.J."/>
            <person name="Higo A."/>
            <person name="Hirakawa Y."/>
            <person name="Hundley H.N."/>
            <person name="Ikeda Y."/>
            <person name="Inoue K."/>
            <person name="Inoue S.I."/>
            <person name="Ishida S."/>
            <person name="Jia Q."/>
            <person name="Kakita M."/>
            <person name="Kanazawa T."/>
            <person name="Kawai Y."/>
            <person name="Kawashima T."/>
            <person name="Kennedy M."/>
            <person name="Kinose K."/>
            <person name="Kinoshita T."/>
            <person name="Kohara Y."/>
            <person name="Koide E."/>
            <person name="Komatsu K."/>
            <person name="Kopischke S."/>
            <person name="Kubo M."/>
            <person name="Kyozuka J."/>
            <person name="Lagercrantz U."/>
            <person name="Lin S.S."/>
            <person name="Lindquist E."/>
            <person name="Lipzen A.M."/>
            <person name="Lu C.W."/>
            <person name="De Luna E."/>
            <person name="Martienssen R.A."/>
            <person name="Minamino N."/>
            <person name="Mizutani M."/>
            <person name="Mizutani M."/>
            <person name="Mochizuki N."/>
            <person name="Monte I."/>
            <person name="Mosher R."/>
            <person name="Nagasaki H."/>
            <person name="Nakagami H."/>
            <person name="Naramoto S."/>
            <person name="Nishitani K."/>
            <person name="Ohtani M."/>
            <person name="Okamoto T."/>
            <person name="Okumura M."/>
            <person name="Phillips J."/>
            <person name="Pollak B."/>
            <person name="Reinders A."/>
            <person name="Rovekamp M."/>
            <person name="Sano R."/>
            <person name="Sawa S."/>
            <person name="Schmid M.W."/>
            <person name="Shirakawa M."/>
            <person name="Solano R."/>
            <person name="Spunde A."/>
            <person name="Suetsugu N."/>
            <person name="Sugano S."/>
            <person name="Sugiyama A."/>
            <person name="Sun R."/>
            <person name="Suzuki Y."/>
            <person name="Takenaka M."/>
            <person name="Takezawa D."/>
            <person name="Tomogane H."/>
            <person name="Tsuzuki M."/>
            <person name="Ueda T."/>
            <person name="Umeda M."/>
            <person name="Ward J.M."/>
            <person name="Watanabe Y."/>
            <person name="Yazaki K."/>
            <person name="Yokoyama R."/>
            <person name="Yoshitake Y."/>
            <person name="Yotsui I."/>
            <person name="Zachgo S."/>
            <person name="Schmutz J."/>
        </authorList>
    </citation>
    <scope>NUCLEOTIDE SEQUENCE [LARGE SCALE GENOMIC DNA]</scope>
    <source>
        <strain evidence="8">Tak-1</strain>
    </source>
</reference>
<dbReference type="InterPro" id="IPR045243">
    <property type="entry name" value="Rna14-like"/>
</dbReference>
<dbReference type="PANTHER" id="PTHR19980">
    <property type="entry name" value="RNA CLEAVAGE STIMULATION FACTOR"/>
    <property type="match status" value="1"/>
</dbReference>
<evidence type="ECO:0000313" key="8">
    <source>
        <dbReference type="Proteomes" id="UP000244005"/>
    </source>
</evidence>
<evidence type="ECO:0000256" key="3">
    <source>
        <dbReference type="ARBA" id="ARBA00023242"/>
    </source>
</evidence>
<evidence type="ECO:0000313" key="7">
    <source>
        <dbReference type="EMBL" id="PTQ50614.1"/>
    </source>
</evidence>
<feature type="compositionally biased region" description="Pro residues" evidence="5">
    <location>
        <begin position="625"/>
        <end position="648"/>
    </location>
</feature>
<keyword evidence="2" id="KW-0677">Repeat</keyword>
<feature type="region of interest" description="Disordered" evidence="5">
    <location>
        <begin position="550"/>
        <end position="578"/>
    </location>
</feature>
<name>A0A2R6XWX7_MARPO</name>
<dbReference type="InterPro" id="IPR008847">
    <property type="entry name" value="Suf"/>
</dbReference>
<dbReference type="GO" id="GO:0005634">
    <property type="term" value="C:nucleus"/>
    <property type="evidence" value="ECO:0000318"/>
    <property type="project" value="GO_Central"/>
</dbReference>
<evidence type="ECO:0000256" key="2">
    <source>
        <dbReference type="ARBA" id="ARBA00022737"/>
    </source>
</evidence>
<dbReference type="GO" id="GO:0042868">
    <property type="term" value="P:antisense RNA metabolic process"/>
    <property type="evidence" value="ECO:0007669"/>
    <property type="project" value="EnsemblPlants"/>
</dbReference>
<feature type="compositionally biased region" description="Low complexity" evidence="5">
    <location>
        <begin position="828"/>
        <end position="837"/>
    </location>
</feature>
<feature type="region of interest" description="Disordered" evidence="5">
    <location>
        <begin position="814"/>
        <end position="837"/>
    </location>
</feature>
<organism evidence="7 8">
    <name type="scientific">Marchantia polymorpha</name>
    <name type="common">Common liverwort</name>
    <name type="synonym">Marchantia aquatica</name>
    <dbReference type="NCBI Taxonomy" id="3197"/>
    <lineage>
        <taxon>Eukaryota</taxon>
        <taxon>Viridiplantae</taxon>
        <taxon>Streptophyta</taxon>
        <taxon>Embryophyta</taxon>
        <taxon>Marchantiophyta</taxon>
        <taxon>Marchantiopsida</taxon>
        <taxon>Marchantiidae</taxon>
        <taxon>Marchantiales</taxon>
        <taxon>Marchantiaceae</taxon>
        <taxon>Marchantia</taxon>
    </lineage>
</organism>
<gene>
    <name evidence="7" type="ORF">MARPO_0001s0525</name>
</gene>
<dbReference type="Pfam" id="PF05843">
    <property type="entry name" value="Suf"/>
    <property type="match status" value="1"/>
</dbReference>
<dbReference type="GO" id="GO:0031047">
    <property type="term" value="P:regulatory ncRNA-mediated gene silencing"/>
    <property type="evidence" value="ECO:0007669"/>
    <property type="project" value="EnsemblPlants"/>
</dbReference>
<dbReference type="Gene3D" id="1.25.40.1040">
    <property type="match status" value="1"/>
</dbReference>
<keyword evidence="4" id="KW-0802">TPR repeat</keyword>
<dbReference type="AlphaFoldDB" id="A0A2R6XWX7"/>
<feature type="region of interest" description="Disordered" evidence="5">
    <location>
        <begin position="619"/>
        <end position="654"/>
    </location>
</feature>
<dbReference type="GO" id="GO:0031123">
    <property type="term" value="P:RNA 3'-end processing"/>
    <property type="evidence" value="ECO:0000318"/>
    <property type="project" value="GO_Central"/>
</dbReference>
<feature type="compositionally biased region" description="Basic residues" evidence="5">
    <location>
        <begin position="767"/>
        <end position="776"/>
    </location>
</feature>
<dbReference type="InterPro" id="IPR003107">
    <property type="entry name" value="HAT"/>
</dbReference>
<evidence type="ECO:0000256" key="1">
    <source>
        <dbReference type="ARBA" id="ARBA00004123"/>
    </source>
</evidence>
<feature type="region of interest" description="Disordered" evidence="5">
    <location>
        <begin position="701"/>
        <end position="802"/>
    </location>
</feature>
<dbReference type="GO" id="GO:0031124">
    <property type="term" value="P:mRNA 3'-end processing"/>
    <property type="evidence" value="ECO:0007669"/>
    <property type="project" value="InterPro"/>
</dbReference>
<dbReference type="PANTHER" id="PTHR19980:SF0">
    <property type="entry name" value="CLEAVAGE STIMULATION FACTOR SUBUNIT 3"/>
    <property type="match status" value="1"/>
</dbReference>
<feature type="compositionally biased region" description="Polar residues" evidence="5">
    <location>
        <begin position="728"/>
        <end position="748"/>
    </location>
</feature>
<sequence>MSFSMSSTTTATSPEQEGATLNEQARERISVQRYDVEAWTSIANEAQSRPINEAAPLYEQLLATFPTAARFWKMYVEAQMAANNDDAVKQIFSRCLLNCLNVDLWRCYIRFMRKVNDNRGNEGREEMKKAYDFMLNHLGVDIAAGPVWMEFISFLKAAPALTPQEESQRMTSIRKAYQRAVLTPIHLVEQLWKDYESFENSVSRALAKGLLAEYQPKHFSARAVYRERKKHCERIDHSILAAPPTGSIKEEQQCVVWKALLNFEKGNPQRLDPGALSKRVAFTYEQCLMYLYHYPDIWYDYATWHAENNAFDAAVAIFGRALKALPDTSVLHYAYAEFEESRGSIEEAKKVYETLLRNDTTANALAYIQYMRFVRRTEGVEAARKIFLEARKSPGCTYHVYVASATMELCVDKDPKVARNIFELGLKKYSHEPAYVLEYADFLCRMNDDRNVRVLFERALKVLPPDESVEVWNRFMAFEQAYGDLQSMLKVEQRRREALNQNGEDSPSSLEDSLQQLIARYRFLDLWPCSSSDLDHLARQQIIAQKPWTKSEKLPVSQGPNMLSTQSTDKAQPTVTAADGSTTMSVSVNIVRPDISHMVVYDPRQGFAGMMNSVPMPGLGLQMRPPAPPPSGLPPRLAGPPPLPPGRPPDVALGPKVSEEVLKSLPSAVSSFLSRLPAVNGPIPDVDVVISFLLQAEVPSASESSLQQPQQTQRVPSPGNAGNVATPADSSNSVKQQPGTNGTARSGNQQASSGGAEGRSGGGSGPRHQRQQQHKRKEPDRTEEEEDSPVSQSRPPPRDVFRLRQLQRARVVGNSALSGVASGGSGAYSGEPSGSSE</sequence>
<dbReference type="GO" id="GO:0003729">
    <property type="term" value="F:mRNA binding"/>
    <property type="evidence" value="ECO:0000318"/>
    <property type="project" value="GO_Central"/>
</dbReference>
<evidence type="ECO:0000259" key="6">
    <source>
        <dbReference type="Pfam" id="PF05843"/>
    </source>
</evidence>
<dbReference type="EMBL" id="KZ772673">
    <property type="protein sequence ID" value="PTQ50614.1"/>
    <property type="molecule type" value="Genomic_DNA"/>
</dbReference>
<dbReference type="OrthoDB" id="26282at2759"/>
<dbReference type="InterPro" id="IPR011990">
    <property type="entry name" value="TPR-like_helical_dom_sf"/>
</dbReference>
<dbReference type="SMART" id="SM00386">
    <property type="entry name" value="HAT"/>
    <property type="match status" value="10"/>
</dbReference>
<feature type="repeat" description="TPR" evidence="4">
    <location>
        <begin position="295"/>
        <end position="328"/>
    </location>
</feature>
<feature type="compositionally biased region" description="Polar residues" evidence="5">
    <location>
        <begin position="701"/>
        <end position="715"/>
    </location>
</feature>
<feature type="region of interest" description="Disordered" evidence="5">
    <location>
        <begin position="1"/>
        <end position="23"/>
    </location>
</feature>
<dbReference type="FunFam" id="1.25.40.1040:FF:000005">
    <property type="entry name" value="Cleavage stimulation factor subunit 77"/>
    <property type="match status" value="1"/>
</dbReference>
<keyword evidence="3" id="KW-0539">Nucleus</keyword>
<evidence type="ECO:0000256" key="5">
    <source>
        <dbReference type="SAM" id="MobiDB-lite"/>
    </source>
</evidence>
<proteinExistence type="predicted"/>
<dbReference type="GO" id="GO:0016441">
    <property type="term" value="P:post-transcriptional gene silencing"/>
    <property type="evidence" value="ECO:0007669"/>
    <property type="project" value="EnsemblPlants"/>
</dbReference>
<dbReference type="Gramene" id="Mp1g21890.1">
    <property type="protein sequence ID" value="Mp1g21890.1.cds"/>
    <property type="gene ID" value="Mp1g21890"/>
</dbReference>
<protein>
    <recommendedName>
        <fullName evidence="6">Suppressor of forked domain-containing protein</fullName>
    </recommendedName>
</protein>
<keyword evidence="8" id="KW-1185">Reference proteome</keyword>
<accession>A0A2R6XWX7</accession>
<feature type="compositionally biased region" description="Polar residues" evidence="5">
    <location>
        <begin position="558"/>
        <end position="578"/>
    </location>
</feature>
<feature type="compositionally biased region" description="Low complexity" evidence="5">
    <location>
        <begin position="1"/>
        <end position="13"/>
    </location>
</feature>
<evidence type="ECO:0000256" key="4">
    <source>
        <dbReference type="PROSITE-ProRule" id="PRU00339"/>
    </source>
</evidence>
<feature type="compositionally biased region" description="Gly residues" evidence="5">
    <location>
        <begin position="755"/>
        <end position="765"/>
    </location>
</feature>
<dbReference type="PROSITE" id="PS50005">
    <property type="entry name" value="TPR"/>
    <property type="match status" value="1"/>
</dbReference>
<dbReference type="OMA" id="CFRGPFV"/>
<dbReference type="Proteomes" id="UP000244005">
    <property type="component" value="Unassembled WGS sequence"/>
</dbReference>
<dbReference type="InterPro" id="IPR019734">
    <property type="entry name" value="TPR_rpt"/>
</dbReference>
<dbReference type="SUPFAM" id="SSF48452">
    <property type="entry name" value="TPR-like"/>
    <property type="match status" value="1"/>
</dbReference>
<comment type="subcellular location">
    <subcellularLocation>
        <location evidence="1">Nucleus</location>
    </subcellularLocation>
</comment>
<feature type="domain" description="Suppressor of forked" evidence="6">
    <location>
        <begin position="23"/>
        <end position="534"/>
    </location>
</feature>